<dbReference type="SUPFAM" id="SSF53067">
    <property type="entry name" value="Actin-like ATPase domain"/>
    <property type="match status" value="2"/>
</dbReference>
<reference evidence="2" key="1">
    <citation type="submission" date="2018-06" db="EMBL/GenBank/DDBJ databases">
        <authorList>
            <person name="Zhirakovskaya E."/>
        </authorList>
    </citation>
    <scope>NUCLEOTIDE SEQUENCE</scope>
</reference>
<evidence type="ECO:0000313" key="2">
    <source>
        <dbReference type="EMBL" id="VAW08076.1"/>
    </source>
</evidence>
<proteinExistence type="predicted"/>
<dbReference type="InterPro" id="IPR043129">
    <property type="entry name" value="ATPase_NBD"/>
</dbReference>
<dbReference type="CDD" id="cd24054">
    <property type="entry name" value="ASKHA_NBD_AaPPX-GppA_MtPPX2-like"/>
    <property type="match status" value="1"/>
</dbReference>
<evidence type="ECO:0000259" key="1">
    <source>
        <dbReference type="Pfam" id="PF02541"/>
    </source>
</evidence>
<dbReference type="EC" id="3.6.1.11" evidence="2"/>
<dbReference type="AlphaFoldDB" id="A0A3B0TM09"/>
<dbReference type="Gene3D" id="3.30.420.40">
    <property type="match status" value="1"/>
</dbReference>
<name>A0A3B0TM09_9ZZZZ</name>
<dbReference type="PANTHER" id="PTHR30005">
    <property type="entry name" value="EXOPOLYPHOSPHATASE"/>
    <property type="match status" value="1"/>
</dbReference>
<accession>A0A3B0TM09</accession>
<dbReference type="InterPro" id="IPR050273">
    <property type="entry name" value="GppA/Ppx_hydrolase"/>
</dbReference>
<dbReference type="InterPro" id="IPR003695">
    <property type="entry name" value="Ppx_GppA_N"/>
</dbReference>
<organism evidence="2">
    <name type="scientific">hydrothermal vent metagenome</name>
    <dbReference type="NCBI Taxonomy" id="652676"/>
    <lineage>
        <taxon>unclassified sequences</taxon>
        <taxon>metagenomes</taxon>
        <taxon>ecological metagenomes</taxon>
    </lineage>
</organism>
<keyword evidence="2" id="KW-0378">Hydrolase</keyword>
<gene>
    <name evidence="2" type="ORF">MNBD_ACTINO02-1815</name>
</gene>
<dbReference type="EMBL" id="UOEK01000437">
    <property type="protein sequence ID" value="VAW08076.1"/>
    <property type="molecule type" value="Genomic_DNA"/>
</dbReference>
<dbReference type="Pfam" id="PF02541">
    <property type="entry name" value="Ppx-GppA"/>
    <property type="match status" value="1"/>
</dbReference>
<dbReference type="Gene3D" id="3.30.420.150">
    <property type="entry name" value="Exopolyphosphatase. Domain 2"/>
    <property type="match status" value="1"/>
</dbReference>
<dbReference type="PANTHER" id="PTHR30005:SF13">
    <property type="entry name" value="EXOPOLYPHOSPHATASE 2"/>
    <property type="match status" value="1"/>
</dbReference>
<protein>
    <submittedName>
        <fullName evidence="2">Exopolyphosphatase</fullName>
        <ecNumber evidence="2">3.6.1.11</ecNumber>
    </submittedName>
</protein>
<dbReference type="GO" id="GO:0004309">
    <property type="term" value="F:exopolyphosphatase activity"/>
    <property type="evidence" value="ECO:0007669"/>
    <property type="project" value="UniProtKB-EC"/>
</dbReference>
<sequence length="306" mass="31870">MRVAAIDIGTNTLRLLVADVERDAGPGLVPIERRTVVARLGRGVDSTKLINPDVLGRGVAVLAGFADIIRRTGADVVRAVATSAMRDAANSDVFLERSSGALGVTPDIIDSDEEAALSFRGATDGLSPDGSVLVIDPGGGSTEFVLGTTEPDYTVSIDIGSVRITERHLQERPVPPRVLAIARSAVDELMARVSLPMTPDVVVGVGGTFSTMAALHLNLARFDSEKVHRSTLTADAIEGLVEFLALKSVEETAQLPSVETGRADVILGGSIVVERAIRVAGASEVVVSETGILHGLALTLAESHAS</sequence>
<feature type="domain" description="Ppx/GppA phosphatase N-terminal" evidence="1">
    <location>
        <begin position="26"/>
        <end position="304"/>
    </location>
</feature>